<protein>
    <submittedName>
        <fullName evidence="2">Uncharacterized protein</fullName>
    </submittedName>
</protein>
<dbReference type="EMBL" id="BGZK01001176">
    <property type="protein sequence ID" value="GBP73503.1"/>
    <property type="molecule type" value="Genomic_DNA"/>
</dbReference>
<evidence type="ECO:0000313" key="3">
    <source>
        <dbReference type="Proteomes" id="UP000299102"/>
    </source>
</evidence>
<reference evidence="2 3" key="1">
    <citation type="journal article" date="2019" name="Commun. Biol.">
        <title>The bagworm genome reveals a unique fibroin gene that provides high tensile strength.</title>
        <authorList>
            <person name="Kono N."/>
            <person name="Nakamura H."/>
            <person name="Ohtoshi R."/>
            <person name="Tomita M."/>
            <person name="Numata K."/>
            <person name="Arakawa K."/>
        </authorList>
    </citation>
    <scope>NUCLEOTIDE SEQUENCE [LARGE SCALE GENOMIC DNA]</scope>
</reference>
<evidence type="ECO:0000313" key="2">
    <source>
        <dbReference type="EMBL" id="GBP73503.1"/>
    </source>
</evidence>
<dbReference type="AlphaFoldDB" id="A0A4C1YDS8"/>
<name>A0A4C1YDS8_EUMVA</name>
<evidence type="ECO:0000256" key="1">
    <source>
        <dbReference type="SAM" id="MobiDB-lite"/>
    </source>
</evidence>
<feature type="compositionally biased region" description="Basic residues" evidence="1">
    <location>
        <begin position="122"/>
        <end position="138"/>
    </location>
</feature>
<dbReference type="Proteomes" id="UP000299102">
    <property type="component" value="Unassembled WGS sequence"/>
</dbReference>
<keyword evidence="3" id="KW-1185">Reference proteome</keyword>
<comment type="caution">
    <text evidence="2">The sequence shown here is derived from an EMBL/GenBank/DDBJ whole genome shotgun (WGS) entry which is preliminary data.</text>
</comment>
<feature type="region of interest" description="Disordered" evidence="1">
    <location>
        <begin position="120"/>
        <end position="148"/>
    </location>
</feature>
<accession>A0A4C1YDS8</accession>
<gene>
    <name evidence="2" type="ORF">EVAR_57398_1</name>
</gene>
<sequence>MSVGEHLVSGYLHARLQGMYGRTEIGTESKIRISVKSEIDTKLRVRPESEQKGPRLKSRANIGTDSRTKIKFEGSLMSTHTKLRIKPIKAKELVENYFETYTTSHRHIKLSLVPYTTETPNRGRRVRRRAPHQRRRPARAPNKGAFNVNRTGARNRFAGAAGALGGDSGAGAGPRGEPAFANLGADSNLRLSRIVNVVFGLRRFEILYVGYGLKAKIDMGVPRPRSNNNTPDEVGPVPYKVGGDNQAWRTVALY</sequence>
<proteinExistence type="predicted"/>
<organism evidence="2 3">
    <name type="scientific">Eumeta variegata</name>
    <name type="common">Bagworm moth</name>
    <name type="synonym">Eumeta japonica</name>
    <dbReference type="NCBI Taxonomy" id="151549"/>
    <lineage>
        <taxon>Eukaryota</taxon>
        <taxon>Metazoa</taxon>
        <taxon>Ecdysozoa</taxon>
        <taxon>Arthropoda</taxon>
        <taxon>Hexapoda</taxon>
        <taxon>Insecta</taxon>
        <taxon>Pterygota</taxon>
        <taxon>Neoptera</taxon>
        <taxon>Endopterygota</taxon>
        <taxon>Lepidoptera</taxon>
        <taxon>Glossata</taxon>
        <taxon>Ditrysia</taxon>
        <taxon>Tineoidea</taxon>
        <taxon>Psychidae</taxon>
        <taxon>Oiketicinae</taxon>
        <taxon>Eumeta</taxon>
    </lineage>
</organism>